<evidence type="ECO:0000313" key="4">
    <source>
        <dbReference type="Proteomes" id="UP000183015"/>
    </source>
</evidence>
<evidence type="ECO:0000259" key="2">
    <source>
        <dbReference type="PROSITE" id="PS50943"/>
    </source>
</evidence>
<evidence type="ECO:0000313" key="3">
    <source>
        <dbReference type="EMBL" id="SEK75435.1"/>
    </source>
</evidence>
<dbReference type="PANTHER" id="PTHR35010">
    <property type="entry name" value="BLL4672 PROTEIN-RELATED"/>
    <property type="match status" value="1"/>
</dbReference>
<sequence length="281" mass="31288">MEASRRKELGDFLRRSRERRTPAEAGLSAGSRRRTPGLRRQEVADLAGVSPTWYTWLEQGREVTPSVRTLEAIGDALGLSRAEREHMFRLAAVLPKLEGDSSENLAVPDAVRRIVHRMDPFPACVYNLTYDLLVFNRAYGACFPGLAARRPEERNFLRYFASLGDAELAAQEPLISGMIRRFRANYSANLDNPRWRELVDAVILTNPRMREHWERHAVLDASDHSHDETDTPVGRIGFTSTALVVSATPGLNILVGVPRTDDDQDLLLGLVPGSTPPAAGH</sequence>
<feature type="compositionally biased region" description="Basic and acidic residues" evidence="1">
    <location>
        <begin position="1"/>
        <end position="22"/>
    </location>
</feature>
<dbReference type="Pfam" id="PF17765">
    <property type="entry name" value="MLTR_LBD"/>
    <property type="match status" value="1"/>
</dbReference>
<feature type="region of interest" description="Disordered" evidence="1">
    <location>
        <begin position="1"/>
        <end position="36"/>
    </location>
</feature>
<dbReference type="STRING" id="235985.SAMN05414137_103353"/>
<gene>
    <name evidence="3" type="ORF">SAMN05414137_103353</name>
</gene>
<feature type="domain" description="HTH cro/C1-type" evidence="2">
    <location>
        <begin position="37"/>
        <end position="84"/>
    </location>
</feature>
<protein>
    <submittedName>
        <fullName evidence="3">Helix-turn-helix domain-containing protein</fullName>
    </submittedName>
</protein>
<dbReference type="InterPro" id="IPR010982">
    <property type="entry name" value="Lambda_DNA-bd_dom_sf"/>
</dbReference>
<dbReference type="AlphaFoldDB" id="A0A1H7JPP5"/>
<keyword evidence="4" id="KW-1185">Reference proteome</keyword>
<evidence type="ECO:0000256" key="1">
    <source>
        <dbReference type="SAM" id="MobiDB-lite"/>
    </source>
</evidence>
<dbReference type="GO" id="GO:0003677">
    <property type="term" value="F:DNA binding"/>
    <property type="evidence" value="ECO:0007669"/>
    <property type="project" value="InterPro"/>
</dbReference>
<dbReference type="EMBL" id="FOAZ01000003">
    <property type="protein sequence ID" value="SEK75435.1"/>
    <property type="molecule type" value="Genomic_DNA"/>
</dbReference>
<dbReference type="Pfam" id="PF13560">
    <property type="entry name" value="HTH_31"/>
    <property type="match status" value="1"/>
</dbReference>
<dbReference type="PROSITE" id="PS50943">
    <property type="entry name" value="HTH_CROC1"/>
    <property type="match status" value="1"/>
</dbReference>
<dbReference type="InterPro" id="IPR001387">
    <property type="entry name" value="Cro/C1-type_HTH"/>
</dbReference>
<dbReference type="Proteomes" id="UP000183015">
    <property type="component" value="Unassembled WGS sequence"/>
</dbReference>
<dbReference type="PANTHER" id="PTHR35010:SF2">
    <property type="entry name" value="BLL4672 PROTEIN"/>
    <property type="match status" value="1"/>
</dbReference>
<dbReference type="SMART" id="SM00530">
    <property type="entry name" value="HTH_XRE"/>
    <property type="match status" value="1"/>
</dbReference>
<accession>A0A1H7JPP5</accession>
<dbReference type="Gene3D" id="3.30.450.180">
    <property type="match status" value="1"/>
</dbReference>
<dbReference type="SUPFAM" id="SSF47413">
    <property type="entry name" value="lambda repressor-like DNA-binding domains"/>
    <property type="match status" value="1"/>
</dbReference>
<dbReference type="Gene3D" id="1.10.260.40">
    <property type="entry name" value="lambda repressor-like DNA-binding domains"/>
    <property type="match status" value="1"/>
</dbReference>
<dbReference type="CDD" id="cd00093">
    <property type="entry name" value="HTH_XRE"/>
    <property type="match status" value="1"/>
</dbReference>
<reference evidence="4" key="1">
    <citation type="submission" date="2016-10" db="EMBL/GenBank/DDBJ databases">
        <authorList>
            <person name="Varghese N."/>
        </authorList>
    </citation>
    <scope>NUCLEOTIDE SEQUENCE [LARGE SCALE GENOMIC DNA]</scope>
    <source>
        <strain evidence="4">DSM 45096 / BCRC 16803 / CGMCC 4.1857 / CIP 109030 / JCM 12277 / KCTC 19219 / NBRC 100920 / 33214</strain>
    </source>
</reference>
<dbReference type="InterPro" id="IPR041413">
    <property type="entry name" value="MLTR_LBD"/>
</dbReference>
<name>A0A1H7JPP5_STRJI</name>
<proteinExistence type="predicted"/>
<dbReference type="RefSeq" id="WP_052439165.1">
    <property type="nucleotide sequence ID" value="NZ_BBPN01000034.1"/>
</dbReference>
<organism evidence="3 4">
    <name type="scientific">Streptacidiphilus jiangxiensis</name>
    <dbReference type="NCBI Taxonomy" id="235985"/>
    <lineage>
        <taxon>Bacteria</taxon>
        <taxon>Bacillati</taxon>
        <taxon>Actinomycetota</taxon>
        <taxon>Actinomycetes</taxon>
        <taxon>Kitasatosporales</taxon>
        <taxon>Streptomycetaceae</taxon>
        <taxon>Streptacidiphilus</taxon>
    </lineage>
</organism>